<dbReference type="PANTHER" id="PTHR12287">
    <property type="entry name" value="EPIDERMAL GROWTH FACTOR RECEPTOR KINASE SUBSTRATE EPS8-RELATED PROTEIN"/>
    <property type="match status" value="1"/>
</dbReference>
<gene>
    <name evidence="6" type="ORF">BpHYR1_053100</name>
</gene>
<dbReference type="AlphaFoldDB" id="A0A3M7R415"/>
<evidence type="ECO:0000259" key="5">
    <source>
        <dbReference type="PROSITE" id="PS50002"/>
    </source>
</evidence>
<accession>A0A3M7R415</accession>
<name>A0A3M7R415_BRAPC</name>
<protein>
    <submittedName>
        <fullName evidence="6">Epidermal growth factor receptor kinase substrate 8 1 isoform X1</fullName>
    </submittedName>
</protein>
<evidence type="ECO:0000256" key="3">
    <source>
        <dbReference type="PROSITE-ProRule" id="PRU00192"/>
    </source>
</evidence>
<dbReference type="GO" id="GO:0016301">
    <property type="term" value="F:kinase activity"/>
    <property type="evidence" value="ECO:0007669"/>
    <property type="project" value="UniProtKB-KW"/>
</dbReference>
<dbReference type="OrthoDB" id="4680325at2759"/>
<keyword evidence="6" id="KW-0418">Kinase</keyword>
<dbReference type="InterPro" id="IPR001452">
    <property type="entry name" value="SH3_domain"/>
</dbReference>
<dbReference type="EMBL" id="REGN01004268">
    <property type="protein sequence ID" value="RNA18286.1"/>
    <property type="molecule type" value="Genomic_DNA"/>
</dbReference>
<dbReference type="InterPro" id="IPR039801">
    <property type="entry name" value="EPS8-like"/>
</dbReference>
<dbReference type="Pfam" id="PF08416">
    <property type="entry name" value="PTB"/>
    <property type="match status" value="1"/>
</dbReference>
<dbReference type="Proteomes" id="UP000276133">
    <property type="component" value="Unassembled WGS sequence"/>
</dbReference>
<dbReference type="Gene3D" id="2.30.29.30">
    <property type="entry name" value="Pleckstrin-homology domain (PH domain)/Phosphotyrosine-binding domain (PTB)"/>
    <property type="match status" value="1"/>
</dbReference>
<evidence type="ECO:0000256" key="1">
    <source>
        <dbReference type="ARBA" id="ARBA00006197"/>
    </source>
</evidence>
<organism evidence="6 7">
    <name type="scientific">Brachionus plicatilis</name>
    <name type="common">Marine rotifer</name>
    <name type="synonym">Brachionus muelleri</name>
    <dbReference type="NCBI Taxonomy" id="10195"/>
    <lineage>
        <taxon>Eukaryota</taxon>
        <taxon>Metazoa</taxon>
        <taxon>Spiralia</taxon>
        <taxon>Gnathifera</taxon>
        <taxon>Rotifera</taxon>
        <taxon>Eurotatoria</taxon>
        <taxon>Monogononta</taxon>
        <taxon>Pseudotrocha</taxon>
        <taxon>Ploima</taxon>
        <taxon>Brachionidae</taxon>
        <taxon>Brachionus</taxon>
    </lineage>
</organism>
<feature type="region of interest" description="Disordered" evidence="4">
    <location>
        <begin position="217"/>
        <end position="242"/>
    </location>
</feature>
<dbReference type="InterPro" id="IPR055093">
    <property type="entry name" value="EPS8_2nd"/>
</dbReference>
<dbReference type="InterPro" id="IPR013625">
    <property type="entry name" value="PTB"/>
</dbReference>
<dbReference type="SMART" id="SM00326">
    <property type="entry name" value="SH3"/>
    <property type="match status" value="1"/>
</dbReference>
<keyword evidence="6" id="KW-0808">Transferase</keyword>
<dbReference type="PANTHER" id="PTHR12287:SF23">
    <property type="entry name" value="AROUSER, ISOFORM A-RELATED"/>
    <property type="match status" value="1"/>
</dbReference>
<evidence type="ECO:0000313" key="6">
    <source>
        <dbReference type="EMBL" id="RNA18286.1"/>
    </source>
</evidence>
<reference evidence="6 7" key="1">
    <citation type="journal article" date="2018" name="Sci. Rep.">
        <title>Genomic signatures of local adaptation to the degree of environmental predictability in rotifers.</title>
        <authorList>
            <person name="Franch-Gras L."/>
            <person name="Hahn C."/>
            <person name="Garcia-Roger E.M."/>
            <person name="Carmona M.J."/>
            <person name="Serra M."/>
            <person name="Gomez A."/>
        </authorList>
    </citation>
    <scope>NUCLEOTIDE SEQUENCE [LARGE SCALE GENOMIC DNA]</scope>
    <source>
        <strain evidence="6">HYR1</strain>
    </source>
</reference>
<dbReference type="Gene3D" id="2.30.30.40">
    <property type="entry name" value="SH3 Domains"/>
    <property type="match status" value="1"/>
</dbReference>
<keyword evidence="2 3" id="KW-0728">SH3 domain</keyword>
<feature type="domain" description="SH3" evidence="5">
    <location>
        <begin position="472"/>
        <end position="531"/>
    </location>
</feature>
<dbReference type="SUPFAM" id="SSF50729">
    <property type="entry name" value="PH domain-like"/>
    <property type="match status" value="1"/>
</dbReference>
<feature type="region of interest" description="Disordered" evidence="4">
    <location>
        <begin position="391"/>
        <end position="414"/>
    </location>
</feature>
<keyword evidence="6" id="KW-0675">Receptor</keyword>
<comment type="caution">
    <text evidence="6">The sequence shown here is derived from an EMBL/GenBank/DDBJ whole genome shotgun (WGS) entry which is preliminary data.</text>
</comment>
<dbReference type="InterPro" id="IPR036028">
    <property type="entry name" value="SH3-like_dom_sf"/>
</dbReference>
<comment type="similarity">
    <text evidence="1">Belongs to the EPS8 family.</text>
</comment>
<dbReference type="STRING" id="10195.A0A3M7R415"/>
<evidence type="ECO:0000313" key="7">
    <source>
        <dbReference type="Proteomes" id="UP000276133"/>
    </source>
</evidence>
<evidence type="ECO:0000256" key="2">
    <source>
        <dbReference type="ARBA" id="ARBA00022443"/>
    </source>
</evidence>
<evidence type="ECO:0000256" key="4">
    <source>
        <dbReference type="SAM" id="MobiDB-lite"/>
    </source>
</evidence>
<dbReference type="SUPFAM" id="SSF50044">
    <property type="entry name" value="SH3-domain"/>
    <property type="match status" value="1"/>
</dbReference>
<dbReference type="GO" id="GO:0005886">
    <property type="term" value="C:plasma membrane"/>
    <property type="evidence" value="ECO:0007669"/>
    <property type="project" value="TreeGrafter"/>
</dbReference>
<dbReference type="GO" id="GO:0035023">
    <property type="term" value="P:regulation of Rho protein signal transduction"/>
    <property type="evidence" value="ECO:0007669"/>
    <property type="project" value="TreeGrafter"/>
</dbReference>
<sequence>MSFKQSNLETNYVQRGRFFGPVYDVDHLATFEMGAKNGLLTAEDGMRKLRILEKSQGIWTMSCQILIDTKYMVLYDKKTREELDLFPVDLVSEPTSVISDDKTDPFNNILLFTVLEDIHKQKSPSDLNPTEMHFFQCKSATSTEIVDEIYKAIDADLASQHSKHELTDTKRTIDDNNNTTVHKPKPNVDQDLKLLNSCFDDIEQFVTRLQISSEQYKELDKKHKSRKSKNKHSGDGLLQRRAQLPQESEFTDTFQKIKLSFNLLARLKPHIHDPNAPELVHFLFTPVALIANVASQEPYSEVSRKVWQPLLTKEAKELLLNCLSSKEQDLWISLGECWTVTREDLKLHPNAYPLNQINQVFKPVFSDGSAPDIDLVDAKVEMSKVAMESAAHASHNRYRQTSAQAERPKVEEMSSFRKSNLSRINLDRVALNSARPAMHSAPPMETNMRQKSGPRFSDSEEMRKWAVSLVMKGGKVYEVKVDREAKNEKELDVKAGDLVEVLDDKRNWWRLRNFFGSVGHAPITILRPFEIPDRDLY</sequence>
<feature type="region of interest" description="Disordered" evidence="4">
    <location>
        <begin position="438"/>
        <end position="457"/>
    </location>
</feature>
<dbReference type="GO" id="GO:0007266">
    <property type="term" value="P:Rho protein signal transduction"/>
    <property type="evidence" value="ECO:0007669"/>
    <property type="project" value="TreeGrafter"/>
</dbReference>
<dbReference type="Pfam" id="PF22975">
    <property type="entry name" value="EPS8_2nd"/>
    <property type="match status" value="1"/>
</dbReference>
<dbReference type="GO" id="GO:0003779">
    <property type="term" value="F:actin binding"/>
    <property type="evidence" value="ECO:0007669"/>
    <property type="project" value="TreeGrafter"/>
</dbReference>
<dbReference type="InterPro" id="IPR011993">
    <property type="entry name" value="PH-like_dom_sf"/>
</dbReference>
<feature type="compositionally biased region" description="Basic residues" evidence="4">
    <location>
        <begin position="222"/>
        <end position="231"/>
    </location>
</feature>
<keyword evidence="7" id="KW-1185">Reference proteome</keyword>
<dbReference type="PROSITE" id="PS50002">
    <property type="entry name" value="SH3"/>
    <property type="match status" value="1"/>
</dbReference>
<proteinExistence type="inferred from homology"/>
<dbReference type="Pfam" id="PF07653">
    <property type="entry name" value="SH3_2"/>
    <property type="match status" value="1"/>
</dbReference>